<reference evidence="1 2" key="1">
    <citation type="submission" date="2018-06" db="EMBL/GenBank/DDBJ databases">
        <title>Complete Genomes of Monosporascus.</title>
        <authorList>
            <person name="Robinson A.J."/>
            <person name="Natvig D.O."/>
        </authorList>
    </citation>
    <scope>NUCLEOTIDE SEQUENCE [LARGE SCALE GENOMIC DNA]</scope>
    <source>
        <strain evidence="1 2">CBS 609.92</strain>
    </source>
</reference>
<evidence type="ECO:0000313" key="2">
    <source>
        <dbReference type="Proteomes" id="UP000294003"/>
    </source>
</evidence>
<name>A0ABY0H4C2_9PEZI</name>
<dbReference type="Proteomes" id="UP000294003">
    <property type="component" value="Unassembled WGS sequence"/>
</dbReference>
<dbReference type="EMBL" id="QJNS01000182">
    <property type="protein sequence ID" value="RYO83725.1"/>
    <property type="molecule type" value="Genomic_DNA"/>
</dbReference>
<accession>A0ABY0H4C2</accession>
<evidence type="ECO:0000313" key="1">
    <source>
        <dbReference type="EMBL" id="RYO83725.1"/>
    </source>
</evidence>
<sequence length="186" mass="20645">MVNLTDNHGQPIWSNQEFWYKIILADGSELGLGNKYAGGPVSENNGRTLVQVVPAGQGMVFRYQRFDGDNRQNLGWPIGDKGYLRGLQVKPDGTEVIMNMSLSWEPSKLCMYNDNSNYGMIAEQLPGNRAALYGYNRQGTLCGLRVMPGGEIIAHESAHAMALDSKNTKLHAERLREWQISGAKVT</sequence>
<proteinExistence type="predicted"/>
<protein>
    <recommendedName>
        <fullName evidence="3">Bulb-type lectin domain-containing protein</fullName>
    </recommendedName>
</protein>
<organism evidence="1 2">
    <name type="scientific">Monosporascus cannonballus</name>
    <dbReference type="NCBI Taxonomy" id="155416"/>
    <lineage>
        <taxon>Eukaryota</taxon>
        <taxon>Fungi</taxon>
        <taxon>Dikarya</taxon>
        <taxon>Ascomycota</taxon>
        <taxon>Pezizomycotina</taxon>
        <taxon>Sordariomycetes</taxon>
        <taxon>Xylariomycetidae</taxon>
        <taxon>Xylariales</taxon>
        <taxon>Xylariales incertae sedis</taxon>
        <taxon>Monosporascus</taxon>
    </lineage>
</organism>
<comment type="caution">
    <text evidence="1">The sequence shown here is derived from an EMBL/GenBank/DDBJ whole genome shotgun (WGS) entry which is preliminary data.</text>
</comment>
<evidence type="ECO:0008006" key="3">
    <source>
        <dbReference type="Google" id="ProtNLM"/>
    </source>
</evidence>
<keyword evidence="2" id="KW-1185">Reference proteome</keyword>
<gene>
    <name evidence="1" type="ORF">DL762_006001</name>
</gene>